<gene>
    <name evidence="1" type="ORF">APY04_2340</name>
</gene>
<dbReference type="STRING" id="121290.APY04_2340"/>
<dbReference type="Pfam" id="PF17036">
    <property type="entry name" value="CBP_BcsS"/>
    <property type="match status" value="1"/>
</dbReference>
<dbReference type="Proteomes" id="UP000059074">
    <property type="component" value="Unassembled WGS sequence"/>
</dbReference>
<sequence>MRIAMLCWRHLRSIEWLAPKGRAAAFALFVISLTAISAPHHNATADDAAPAYQPGWVEVWAGADAASHTWLVFSGVTVSPFSNVYENGLRLRVSGGYGGYVYTGERRSELHTFTARTSYAEALAGYLMRLGPVTAKAFAGVTAIEHDIAPYDPDNPVQGQEIGPKVVAELWINMGASAWGQVDASWTSAHNTSGARVRTGYRVWKDTSIGIEGALHANDMGEDLRGGLFTRFAWNGGEFSIAGGYSGRFLEEAKELKDPYATATLLLQF</sequence>
<accession>A0A109BDC3</accession>
<dbReference type="EMBL" id="LMTR01000072">
    <property type="protein sequence ID" value="KWT66709.1"/>
    <property type="molecule type" value="Genomic_DNA"/>
</dbReference>
<name>A0A109BDC3_HYPSL</name>
<dbReference type="PATRIC" id="fig|121290.4.peg.1011"/>
<proteinExistence type="predicted"/>
<organism evidence="1 2">
    <name type="scientific">Hyphomicrobium sulfonivorans</name>
    <dbReference type="NCBI Taxonomy" id="121290"/>
    <lineage>
        <taxon>Bacteria</taxon>
        <taxon>Pseudomonadati</taxon>
        <taxon>Pseudomonadota</taxon>
        <taxon>Alphaproteobacteria</taxon>
        <taxon>Hyphomicrobiales</taxon>
        <taxon>Hyphomicrobiaceae</taxon>
        <taxon>Hyphomicrobium</taxon>
    </lineage>
</organism>
<dbReference type="AlphaFoldDB" id="A0A109BDC3"/>
<protein>
    <recommendedName>
        <fullName evidence="3">Cellulose biosynthesis protein BcsS</fullName>
    </recommendedName>
</protein>
<reference evidence="1 2" key="1">
    <citation type="submission" date="2015-10" db="EMBL/GenBank/DDBJ databases">
        <title>Transcriptomic analysis of a linuron degrading triple-species bacterial consortium.</title>
        <authorList>
            <person name="Albers P."/>
        </authorList>
    </citation>
    <scope>NUCLEOTIDE SEQUENCE [LARGE SCALE GENOMIC DNA]</scope>
    <source>
        <strain evidence="1 2">WDL6</strain>
    </source>
</reference>
<evidence type="ECO:0000313" key="1">
    <source>
        <dbReference type="EMBL" id="KWT66709.1"/>
    </source>
</evidence>
<evidence type="ECO:0000313" key="2">
    <source>
        <dbReference type="Proteomes" id="UP000059074"/>
    </source>
</evidence>
<comment type="caution">
    <text evidence="1">The sequence shown here is derived from an EMBL/GenBank/DDBJ whole genome shotgun (WGS) entry which is preliminary data.</text>
</comment>
<dbReference type="InterPro" id="IPR031485">
    <property type="entry name" value="CBP_BcsS"/>
</dbReference>
<keyword evidence="2" id="KW-1185">Reference proteome</keyword>
<evidence type="ECO:0008006" key="3">
    <source>
        <dbReference type="Google" id="ProtNLM"/>
    </source>
</evidence>